<feature type="region of interest" description="Disordered" evidence="1">
    <location>
        <begin position="136"/>
        <end position="214"/>
    </location>
</feature>
<evidence type="ECO:0000256" key="1">
    <source>
        <dbReference type="SAM" id="MobiDB-lite"/>
    </source>
</evidence>
<dbReference type="AlphaFoldDB" id="A0A6A6QCI9"/>
<accession>A0A6A6QCI9</accession>
<sequence length="214" mass="24027">MFGSTPAKRKTSTSKPKTPAKQNLPLHSERLASSSPDFYNDPPIDDEISEDDRDWGTQRRHLSDDIQEALPRYEGDAYPIDPMIKIRLDEVRKIDRNAKYAPIQHHRNLAKIQLLARDYALWDKKMLAESWLNERRGFATPGREGKMTGFPPEVHARKSADGLVSGREGDARVKEEQDRGVASSRGQGSRESGGGRGDAVGTKLEDSDRSDEEL</sequence>
<dbReference type="EMBL" id="MU004199">
    <property type="protein sequence ID" value="KAF2489177.1"/>
    <property type="molecule type" value="Genomic_DNA"/>
</dbReference>
<protein>
    <submittedName>
        <fullName evidence="2">Uncharacterized protein</fullName>
    </submittedName>
</protein>
<proteinExistence type="predicted"/>
<organism evidence="2 3">
    <name type="scientific">Lophium mytilinum</name>
    <dbReference type="NCBI Taxonomy" id="390894"/>
    <lineage>
        <taxon>Eukaryota</taxon>
        <taxon>Fungi</taxon>
        <taxon>Dikarya</taxon>
        <taxon>Ascomycota</taxon>
        <taxon>Pezizomycotina</taxon>
        <taxon>Dothideomycetes</taxon>
        <taxon>Pleosporomycetidae</taxon>
        <taxon>Mytilinidiales</taxon>
        <taxon>Mytilinidiaceae</taxon>
        <taxon>Lophium</taxon>
    </lineage>
</organism>
<keyword evidence="3" id="KW-1185">Reference proteome</keyword>
<evidence type="ECO:0000313" key="2">
    <source>
        <dbReference type="EMBL" id="KAF2489177.1"/>
    </source>
</evidence>
<evidence type="ECO:0000313" key="3">
    <source>
        <dbReference type="Proteomes" id="UP000799750"/>
    </source>
</evidence>
<feature type="region of interest" description="Disordered" evidence="1">
    <location>
        <begin position="1"/>
        <end position="62"/>
    </location>
</feature>
<feature type="compositionally biased region" description="Acidic residues" evidence="1">
    <location>
        <begin position="43"/>
        <end position="53"/>
    </location>
</feature>
<dbReference type="Proteomes" id="UP000799750">
    <property type="component" value="Unassembled WGS sequence"/>
</dbReference>
<reference evidence="2" key="1">
    <citation type="journal article" date="2020" name="Stud. Mycol.">
        <title>101 Dothideomycetes genomes: a test case for predicting lifestyles and emergence of pathogens.</title>
        <authorList>
            <person name="Haridas S."/>
            <person name="Albert R."/>
            <person name="Binder M."/>
            <person name="Bloem J."/>
            <person name="Labutti K."/>
            <person name="Salamov A."/>
            <person name="Andreopoulos B."/>
            <person name="Baker S."/>
            <person name="Barry K."/>
            <person name="Bills G."/>
            <person name="Bluhm B."/>
            <person name="Cannon C."/>
            <person name="Castanera R."/>
            <person name="Culley D."/>
            <person name="Daum C."/>
            <person name="Ezra D."/>
            <person name="Gonzalez J."/>
            <person name="Henrissat B."/>
            <person name="Kuo A."/>
            <person name="Liang C."/>
            <person name="Lipzen A."/>
            <person name="Lutzoni F."/>
            <person name="Magnuson J."/>
            <person name="Mondo S."/>
            <person name="Nolan M."/>
            <person name="Ohm R."/>
            <person name="Pangilinan J."/>
            <person name="Park H.-J."/>
            <person name="Ramirez L."/>
            <person name="Alfaro M."/>
            <person name="Sun H."/>
            <person name="Tritt A."/>
            <person name="Yoshinaga Y."/>
            <person name="Zwiers L.-H."/>
            <person name="Turgeon B."/>
            <person name="Goodwin S."/>
            <person name="Spatafora J."/>
            <person name="Crous P."/>
            <person name="Grigoriev I."/>
        </authorList>
    </citation>
    <scope>NUCLEOTIDE SEQUENCE</scope>
    <source>
        <strain evidence="2">CBS 269.34</strain>
    </source>
</reference>
<feature type="compositionally biased region" description="Basic and acidic residues" evidence="1">
    <location>
        <begin position="167"/>
        <end position="179"/>
    </location>
</feature>
<gene>
    <name evidence="2" type="ORF">BU16DRAFT_544586</name>
</gene>
<name>A0A6A6QCI9_9PEZI</name>